<keyword evidence="2" id="KW-1185">Reference proteome</keyword>
<protein>
    <submittedName>
        <fullName evidence="1">Uncharacterized protein</fullName>
    </submittedName>
</protein>
<accession>A0ABN0ASZ0</accession>
<name>A0ABN0ASZ0_CHRGE</name>
<comment type="caution">
    <text evidence="1">The sequence shown here is derived from an EMBL/GenBank/DDBJ whole genome shotgun (WGS) entry which is preliminary data.</text>
</comment>
<dbReference type="Proteomes" id="UP000002969">
    <property type="component" value="Unassembled WGS sequence"/>
</dbReference>
<organism evidence="1 2">
    <name type="scientific">Chryseobacterium gleum ATCC 35910</name>
    <dbReference type="NCBI Taxonomy" id="525257"/>
    <lineage>
        <taxon>Bacteria</taxon>
        <taxon>Pseudomonadati</taxon>
        <taxon>Bacteroidota</taxon>
        <taxon>Flavobacteriia</taxon>
        <taxon>Flavobacteriales</taxon>
        <taxon>Weeksellaceae</taxon>
        <taxon>Chryseobacterium group</taxon>
        <taxon>Chryseobacterium</taxon>
    </lineage>
</organism>
<dbReference type="EMBL" id="ACKQ02000007">
    <property type="protein sequence ID" value="EFK36191.1"/>
    <property type="molecule type" value="Genomic_DNA"/>
</dbReference>
<gene>
    <name evidence="1" type="ORF">HMPREF0204_15260</name>
</gene>
<sequence>MQECKLYRNLLFPFFIILEQTTMNKQFKFLKKEKRNKKTKNFHSFLK</sequence>
<proteinExistence type="predicted"/>
<evidence type="ECO:0000313" key="2">
    <source>
        <dbReference type="Proteomes" id="UP000002969"/>
    </source>
</evidence>
<evidence type="ECO:0000313" key="1">
    <source>
        <dbReference type="EMBL" id="EFK36191.1"/>
    </source>
</evidence>
<reference evidence="1" key="1">
    <citation type="submission" date="2010-06" db="EMBL/GenBank/DDBJ databases">
        <authorList>
            <person name="Muzny D."/>
            <person name="Qin X."/>
            <person name="Buhay C."/>
            <person name="Dugan-Rocha S."/>
            <person name="Ding Y."/>
            <person name="Chen G."/>
            <person name="Hawes A."/>
            <person name="Holder M."/>
            <person name="Jhangiani S."/>
            <person name="Johnson A."/>
            <person name="Khan Z."/>
            <person name="Li Z."/>
            <person name="Liu W."/>
            <person name="Liu X."/>
            <person name="Perez L."/>
            <person name="Shen H."/>
            <person name="Wang Q."/>
            <person name="Watt J."/>
            <person name="Xi L."/>
            <person name="Xin Y."/>
            <person name="Zhou J."/>
            <person name="Deng J."/>
            <person name="Jiang H."/>
            <person name="Liu Y."/>
            <person name="Qu J."/>
            <person name="Song X.-Z."/>
            <person name="Zhang L."/>
            <person name="Villasana D."/>
            <person name="Johnson A."/>
            <person name="Liu J."/>
            <person name="Liyanage D."/>
            <person name="Lorensuhewa L."/>
            <person name="Robinson T."/>
            <person name="Song A."/>
            <person name="Song B.-B."/>
            <person name="Dinh H."/>
            <person name="Thornton R."/>
            <person name="Coyle M."/>
            <person name="Francisco L."/>
            <person name="Jackson L."/>
            <person name="Javaid M."/>
            <person name="Korchina V."/>
            <person name="Kovar C."/>
            <person name="Mata R."/>
            <person name="Mathew T."/>
            <person name="Ngo R."/>
            <person name="Nguyen L."/>
            <person name="Nguyen N."/>
            <person name="Okwuonu G."/>
            <person name="Ongeri F."/>
            <person name="Pham C."/>
            <person name="Simmons D."/>
            <person name="Wilczek-Boney K."/>
            <person name="Hale W."/>
            <person name="Jakkamsetti A."/>
            <person name="Pham P."/>
            <person name="Ruth R."/>
            <person name="San Lucas F."/>
            <person name="Warren J."/>
            <person name="Zhang J."/>
            <person name="Zhao Z."/>
            <person name="Zhou C."/>
            <person name="Zhu D."/>
            <person name="Lee S."/>
            <person name="Bess C."/>
            <person name="Blankenburg K."/>
            <person name="Forbes L."/>
            <person name="Fu Q."/>
            <person name="Gubbala S."/>
            <person name="Hirani K."/>
            <person name="Jayaseelan J.C."/>
            <person name="Lara F."/>
            <person name="Munidasa M."/>
            <person name="Palculict T."/>
            <person name="Patil S."/>
            <person name="Pu L.-L."/>
            <person name="Saada N."/>
            <person name="Tang L."/>
            <person name="Weissenberger G."/>
            <person name="Zhu Y."/>
            <person name="Hemphill L."/>
            <person name="Shang Y."/>
            <person name="Youmans B."/>
            <person name="Ayvaz T."/>
            <person name="Ross M."/>
            <person name="Santibanez J."/>
            <person name="Aqrawi P."/>
            <person name="Gross S."/>
            <person name="Joshi V."/>
            <person name="Fowler G."/>
            <person name="Nazareth L."/>
            <person name="Reid J."/>
            <person name="Worley K."/>
            <person name="Petrosino J."/>
            <person name="Highlander S."/>
            <person name="Gibbs R."/>
        </authorList>
    </citation>
    <scope>NUCLEOTIDE SEQUENCE [LARGE SCALE GENOMIC DNA]</scope>
    <source>
        <strain evidence="1">ATCC 35910</strain>
    </source>
</reference>